<feature type="domain" description="Roadblock/LAMTOR2" evidence="2">
    <location>
        <begin position="5"/>
        <end position="96"/>
    </location>
</feature>
<dbReference type="SUPFAM" id="SSF103196">
    <property type="entry name" value="Roadblock/LC7 domain"/>
    <property type="match status" value="1"/>
</dbReference>
<dbReference type="RefSeq" id="WP_184916084.1">
    <property type="nucleotide sequence ID" value="NZ_JACHMO010000001.1"/>
</dbReference>
<name>A0A7W9LYI6_9PSEU</name>
<evidence type="ECO:0000256" key="1">
    <source>
        <dbReference type="SAM" id="MobiDB-lite"/>
    </source>
</evidence>
<sequence>MNTLGWMLDDALKMPETRHAVLLSADGLLMAHSAGIDRDDAERHAAAMSALQSLARATAEFCGQTSAEWQQTVSEFADGYVFLAAAGPGAYLAVSATAQVDMEAVSFRIQELVQRLGKELTSPPRQAEATSPPQRVAGSPA</sequence>
<evidence type="ECO:0000313" key="4">
    <source>
        <dbReference type="Proteomes" id="UP000552097"/>
    </source>
</evidence>
<dbReference type="PANTHER" id="PTHR36222:SF1">
    <property type="entry name" value="SERINE PROTEASE INHIBITOR RV3364C"/>
    <property type="match status" value="1"/>
</dbReference>
<dbReference type="Gene3D" id="3.30.450.30">
    <property type="entry name" value="Dynein light chain 2a, cytoplasmic"/>
    <property type="match status" value="1"/>
</dbReference>
<reference evidence="3 4" key="1">
    <citation type="submission" date="2020-08" db="EMBL/GenBank/DDBJ databases">
        <title>Sequencing the genomes of 1000 actinobacteria strains.</title>
        <authorList>
            <person name="Klenk H.-P."/>
        </authorList>
    </citation>
    <scope>NUCLEOTIDE SEQUENCE [LARGE SCALE GENOMIC DNA]</scope>
    <source>
        <strain evidence="3 4">DSM 45486</strain>
    </source>
</reference>
<dbReference type="AlphaFoldDB" id="A0A7W9LYI6"/>
<keyword evidence="4" id="KW-1185">Reference proteome</keyword>
<accession>A0A7W9LYI6</accession>
<dbReference type="Proteomes" id="UP000552097">
    <property type="component" value="Unassembled WGS sequence"/>
</dbReference>
<evidence type="ECO:0000259" key="2">
    <source>
        <dbReference type="SMART" id="SM00960"/>
    </source>
</evidence>
<dbReference type="InterPro" id="IPR053141">
    <property type="entry name" value="Mycobact_SerProt_Inhib_Rv3364c"/>
</dbReference>
<comment type="caution">
    <text evidence="3">The sequence shown here is derived from an EMBL/GenBank/DDBJ whole genome shotgun (WGS) entry which is preliminary data.</text>
</comment>
<dbReference type="PANTHER" id="PTHR36222">
    <property type="entry name" value="SERINE PROTEASE INHIBITOR RV3364C"/>
    <property type="match status" value="1"/>
</dbReference>
<organism evidence="3 4">
    <name type="scientific">Saccharothrix ecbatanensis</name>
    <dbReference type="NCBI Taxonomy" id="1105145"/>
    <lineage>
        <taxon>Bacteria</taxon>
        <taxon>Bacillati</taxon>
        <taxon>Actinomycetota</taxon>
        <taxon>Actinomycetes</taxon>
        <taxon>Pseudonocardiales</taxon>
        <taxon>Pseudonocardiaceae</taxon>
        <taxon>Saccharothrix</taxon>
    </lineage>
</organism>
<dbReference type="EMBL" id="JACHMO010000001">
    <property type="protein sequence ID" value="MBB5800920.1"/>
    <property type="molecule type" value="Genomic_DNA"/>
</dbReference>
<dbReference type="SMART" id="SM00960">
    <property type="entry name" value="Robl_LC7"/>
    <property type="match status" value="1"/>
</dbReference>
<proteinExistence type="predicted"/>
<protein>
    <submittedName>
        <fullName evidence="3">Putative regulator of Ras-like GTPase activity (Roadblock/LC7/MglB family)</fullName>
    </submittedName>
</protein>
<dbReference type="InterPro" id="IPR004942">
    <property type="entry name" value="Roadblock/LAMTOR2_dom"/>
</dbReference>
<gene>
    <name evidence="3" type="ORF">F4560_000688</name>
</gene>
<evidence type="ECO:0000313" key="3">
    <source>
        <dbReference type="EMBL" id="MBB5800920.1"/>
    </source>
</evidence>
<feature type="region of interest" description="Disordered" evidence="1">
    <location>
        <begin position="118"/>
        <end position="141"/>
    </location>
</feature>
<dbReference type="Pfam" id="PF03259">
    <property type="entry name" value="Robl_LC7"/>
    <property type="match status" value="1"/>
</dbReference>